<proteinExistence type="predicted"/>
<dbReference type="AlphaFoldDB" id="A0A286DPW8"/>
<reference evidence="2 3" key="1">
    <citation type="submission" date="2017-09" db="EMBL/GenBank/DDBJ databases">
        <authorList>
            <person name="Ehlers B."/>
            <person name="Leendertz F.H."/>
        </authorList>
    </citation>
    <scope>NUCLEOTIDE SEQUENCE [LARGE SCALE GENOMIC DNA]</scope>
    <source>
        <strain evidence="2 3">CGMCC 4.7095</strain>
    </source>
</reference>
<keyword evidence="3" id="KW-1185">Reference proteome</keyword>
<organism evidence="2 3">
    <name type="scientific">Streptomyces zhaozhouensis</name>
    <dbReference type="NCBI Taxonomy" id="1300267"/>
    <lineage>
        <taxon>Bacteria</taxon>
        <taxon>Bacillati</taxon>
        <taxon>Actinomycetota</taxon>
        <taxon>Actinomycetes</taxon>
        <taxon>Kitasatosporales</taxon>
        <taxon>Streptomycetaceae</taxon>
        <taxon>Streptomyces</taxon>
    </lineage>
</organism>
<feature type="region of interest" description="Disordered" evidence="1">
    <location>
        <begin position="91"/>
        <end position="126"/>
    </location>
</feature>
<accession>A0A286DPW8</accession>
<gene>
    <name evidence="2" type="ORF">SAMN06297387_102218</name>
</gene>
<evidence type="ECO:0000256" key="1">
    <source>
        <dbReference type="SAM" id="MobiDB-lite"/>
    </source>
</evidence>
<dbReference type="EMBL" id="OCNE01000002">
    <property type="protein sequence ID" value="SOD60689.1"/>
    <property type="molecule type" value="Genomic_DNA"/>
</dbReference>
<name>A0A286DPW8_9ACTN</name>
<sequence>MYTDAAGAVERADGEQAAISQVDASLPLGFLGTEDAPRQGTSLRTLTEAAHLLAPLRWHAAVELGVEDELGFDEDSLLSTLCTGVFRRRQVSDGSSCPDGECDAGVPSSSAPAALRPTHRRYGYTNGSVDRRTDSWTARVLGPAV</sequence>
<evidence type="ECO:0000313" key="2">
    <source>
        <dbReference type="EMBL" id="SOD60689.1"/>
    </source>
</evidence>
<protein>
    <submittedName>
        <fullName evidence="2">Uncharacterized protein</fullName>
    </submittedName>
</protein>
<evidence type="ECO:0000313" key="3">
    <source>
        <dbReference type="Proteomes" id="UP000219072"/>
    </source>
</evidence>
<dbReference type="Proteomes" id="UP000219072">
    <property type="component" value="Unassembled WGS sequence"/>
</dbReference>